<organism evidence="2 3">
    <name type="scientific">Paramecium primaurelia</name>
    <dbReference type="NCBI Taxonomy" id="5886"/>
    <lineage>
        <taxon>Eukaryota</taxon>
        <taxon>Sar</taxon>
        <taxon>Alveolata</taxon>
        <taxon>Ciliophora</taxon>
        <taxon>Intramacronucleata</taxon>
        <taxon>Oligohymenophorea</taxon>
        <taxon>Peniculida</taxon>
        <taxon>Parameciidae</taxon>
        <taxon>Paramecium</taxon>
    </lineage>
</organism>
<proteinExistence type="predicted"/>
<evidence type="ECO:0008006" key="4">
    <source>
        <dbReference type="Google" id="ProtNLM"/>
    </source>
</evidence>
<dbReference type="AlphaFoldDB" id="A0A8S1JPX2"/>
<comment type="caution">
    <text evidence="2">The sequence shown here is derived from an EMBL/GenBank/DDBJ whole genome shotgun (WGS) entry which is preliminary data.</text>
</comment>
<dbReference type="OMA" id="WMGAGSI"/>
<accession>A0A8S1JPX2</accession>
<evidence type="ECO:0000313" key="3">
    <source>
        <dbReference type="Proteomes" id="UP000688137"/>
    </source>
</evidence>
<feature type="transmembrane region" description="Helical" evidence="1">
    <location>
        <begin position="104"/>
        <end position="128"/>
    </location>
</feature>
<keyword evidence="1" id="KW-0472">Membrane</keyword>
<dbReference type="Proteomes" id="UP000688137">
    <property type="component" value="Unassembled WGS sequence"/>
</dbReference>
<keyword evidence="1" id="KW-0812">Transmembrane</keyword>
<protein>
    <recommendedName>
        <fullName evidence="4">Transmembrane protein</fullName>
    </recommendedName>
</protein>
<evidence type="ECO:0000313" key="2">
    <source>
        <dbReference type="EMBL" id="CAD8043827.1"/>
    </source>
</evidence>
<feature type="transmembrane region" description="Helical" evidence="1">
    <location>
        <begin position="177"/>
        <end position="199"/>
    </location>
</feature>
<dbReference type="EMBL" id="CAJJDM010000002">
    <property type="protein sequence ID" value="CAD8043827.1"/>
    <property type="molecule type" value="Genomic_DNA"/>
</dbReference>
<reference evidence="2" key="1">
    <citation type="submission" date="2021-01" db="EMBL/GenBank/DDBJ databases">
        <authorList>
            <consortium name="Genoscope - CEA"/>
            <person name="William W."/>
        </authorList>
    </citation>
    <scope>NUCLEOTIDE SEQUENCE</scope>
</reference>
<sequence>MASNNQKHLINDSTGNQHQSVLDVLKQMRRNKMKILQKRLFFILIVEILGMSALSFKNWYQFQIEEKEEIWIQLIYIEQYIRYSEFCENMNVTNNLLCSDMRDVGFICFCFIVFAILVQILEVIRLIIYLKKGNPCVLCKLKGKLLQVIFILLLICGYVGYFFTILSLFQYNQKIKYFGFSFWMGAGSIIGLILISLYYRKTKGSLSRNNQVQKYLLFDNGKVEFSNIVE</sequence>
<feature type="transmembrane region" description="Helical" evidence="1">
    <location>
        <begin position="40"/>
        <end position="60"/>
    </location>
</feature>
<keyword evidence="1" id="KW-1133">Transmembrane helix</keyword>
<feature type="transmembrane region" description="Helical" evidence="1">
    <location>
        <begin position="148"/>
        <end position="171"/>
    </location>
</feature>
<keyword evidence="3" id="KW-1185">Reference proteome</keyword>
<evidence type="ECO:0000256" key="1">
    <source>
        <dbReference type="SAM" id="Phobius"/>
    </source>
</evidence>
<name>A0A8S1JPX2_PARPR</name>
<gene>
    <name evidence="2" type="ORF">PPRIM_AZ9-3.1.T0050481</name>
</gene>